<keyword evidence="3" id="KW-0560">Oxidoreductase</keyword>
<gene>
    <name evidence="5" type="ORF">HH308_21185</name>
</gene>
<dbReference type="GO" id="GO:0016491">
    <property type="term" value="F:oxidoreductase activity"/>
    <property type="evidence" value="ECO:0007669"/>
    <property type="project" value="UniProtKB-KW"/>
</dbReference>
<organism evidence="5 6">
    <name type="scientific">Gordonia asplenii</name>
    <dbReference type="NCBI Taxonomy" id="2725283"/>
    <lineage>
        <taxon>Bacteria</taxon>
        <taxon>Bacillati</taxon>
        <taxon>Actinomycetota</taxon>
        <taxon>Actinomycetes</taxon>
        <taxon>Mycobacteriales</taxon>
        <taxon>Gordoniaceae</taxon>
        <taxon>Gordonia</taxon>
    </lineage>
</organism>
<accession>A0A848L3V2</accession>
<proteinExistence type="predicted"/>
<dbReference type="InterPro" id="IPR000415">
    <property type="entry name" value="Nitroreductase-like"/>
</dbReference>
<evidence type="ECO:0000256" key="3">
    <source>
        <dbReference type="ARBA" id="ARBA00023002"/>
    </source>
</evidence>
<dbReference type="RefSeq" id="WP_170196241.1">
    <property type="nucleotide sequence ID" value="NZ_JABBNB010000026.1"/>
</dbReference>
<dbReference type="Proteomes" id="UP000550729">
    <property type="component" value="Unassembled WGS sequence"/>
</dbReference>
<evidence type="ECO:0000313" key="5">
    <source>
        <dbReference type="EMBL" id="NMO03735.1"/>
    </source>
</evidence>
<evidence type="ECO:0000313" key="6">
    <source>
        <dbReference type="Proteomes" id="UP000550729"/>
    </source>
</evidence>
<dbReference type="PANTHER" id="PTHR23026">
    <property type="entry name" value="NADPH NITROREDUCTASE"/>
    <property type="match status" value="1"/>
</dbReference>
<dbReference type="CDD" id="cd02136">
    <property type="entry name" value="PnbA_NfnB-like"/>
    <property type="match status" value="1"/>
</dbReference>
<dbReference type="InterPro" id="IPR029479">
    <property type="entry name" value="Nitroreductase"/>
</dbReference>
<evidence type="ECO:0000256" key="1">
    <source>
        <dbReference type="ARBA" id="ARBA00022630"/>
    </source>
</evidence>
<dbReference type="PANTHER" id="PTHR23026:SF90">
    <property type="entry name" value="IODOTYROSINE DEIODINASE 1"/>
    <property type="match status" value="1"/>
</dbReference>
<dbReference type="AlphaFoldDB" id="A0A848L3V2"/>
<dbReference type="Gene3D" id="3.40.109.10">
    <property type="entry name" value="NADH Oxidase"/>
    <property type="match status" value="1"/>
</dbReference>
<evidence type="ECO:0000256" key="2">
    <source>
        <dbReference type="ARBA" id="ARBA00022643"/>
    </source>
</evidence>
<dbReference type="Pfam" id="PF00881">
    <property type="entry name" value="Nitroreductase"/>
    <property type="match status" value="1"/>
</dbReference>
<name>A0A848L3V2_9ACTN</name>
<sequence>MTALAADVDATSTLLNLLSTRWSCRAFTPQPVPRNEIEQILDVARRTPSWCNTQPWHLHITSGERTAQLRAALAAAIASGPAENADLPFPASYDGVYRDRRRTSGWQLYESLGIDKGDRAASARQTLRNFDFFDAPHVAVVTTDRSLGTYGAVDCGLFIDSFLLAAHSRGVATIPQAALATQAPVLREFFDLPDDRLVLIGISFGYADTEHPVNAYRTERQPVADVATFLD</sequence>
<evidence type="ECO:0000259" key="4">
    <source>
        <dbReference type="Pfam" id="PF00881"/>
    </source>
</evidence>
<protein>
    <submittedName>
        <fullName evidence="5">Nitroreductase</fullName>
    </submittedName>
</protein>
<dbReference type="EMBL" id="JABBNB010000026">
    <property type="protein sequence ID" value="NMO03735.1"/>
    <property type="molecule type" value="Genomic_DNA"/>
</dbReference>
<keyword evidence="6" id="KW-1185">Reference proteome</keyword>
<keyword evidence="1" id="KW-0285">Flavoprotein</keyword>
<reference evidence="5 6" key="1">
    <citation type="submission" date="2020-04" db="EMBL/GenBank/DDBJ databases">
        <title>Gordonia sp. nov. TBRC 11910.</title>
        <authorList>
            <person name="Suriyachadkun C."/>
        </authorList>
    </citation>
    <scope>NUCLEOTIDE SEQUENCE [LARGE SCALE GENOMIC DNA]</scope>
    <source>
        <strain evidence="5 6">TBRC 11910</strain>
    </source>
</reference>
<feature type="domain" description="Nitroreductase" evidence="4">
    <location>
        <begin position="19"/>
        <end position="206"/>
    </location>
</feature>
<keyword evidence="2" id="KW-0288">FMN</keyword>
<comment type="caution">
    <text evidence="5">The sequence shown here is derived from an EMBL/GenBank/DDBJ whole genome shotgun (WGS) entry which is preliminary data.</text>
</comment>
<dbReference type="InterPro" id="IPR050627">
    <property type="entry name" value="Nitroreductase/BluB"/>
</dbReference>
<dbReference type="SUPFAM" id="SSF55469">
    <property type="entry name" value="FMN-dependent nitroreductase-like"/>
    <property type="match status" value="1"/>
</dbReference>